<proteinExistence type="predicted"/>
<keyword evidence="2" id="KW-1185">Reference proteome</keyword>
<protein>
    <submittedName>
        <fullName evidence="1">Uncharacterized protein</fullName>
    </submittedName>
</protein>
<organism evidence="1 2">
    <name type="scientific">Tritrichomonas musculus</name>
    <dbReference type="NCBI Taxonomy" id="1915356"/>
    <lineage>
        <taxon>Eukaryota</taxon>
        <taxon>Metamonada</taxon>
        <taxon>Parabasalia</taxon>
        <taxon>Tritrichomonadida</taxon>
        <taxon>Tritrichomonadidae</taxon>
        <taxon>Tritrichomonas</taxon>
    </lineage>
</organism>
<dbReference type="EMBL" id="JAPFFF010000033">
    <property type="protein sequence ID" value="KAK8844208.1"/>
    <property type="molecule type" value="Genomic_DNA"/>
</dbReference>
<accession>A0ABR2HE74</accession>
<name>A0ABR2HE74_9EUKA</name>
<gene>
    <name evidence="1" type="ORF">M9Y10_024414</name>
</gene>
<dbReference type="Proteomes" id="UP001470230">
    <property type="component" value="Unassembled WGS sequence"/>
</dbReference>
<evidence type="ECO:0000313" key="2">
    <source>
        <dbReference type="Proteomes" id="UP001470230"/>
    </source>
</evidence>
<sequence length="105" mass="12122">MIEKLGKKEIEFPSHSSMTSEIINLIKKCMPFNAKKNYQIHRNEVILVGKEIDVGSIIGQFQTFTSIEADFKQTQKKKNIVNHPKPPNEIKQWANKKKSVIKKTI</sequence>
<reference evidence="1 2" key="1">
    <citation type="submission" date="2024-04" db="EMBL/GenBank/DDBJ databases">
        <title>Tritrichomonas musculus Genome.</title>
        <authorList>
            <person name="Alves-Ferreira E."/>
            <person name="Grigg M."/>
            <person name="Lorenzi H."/>
            <person name="Galac M."/>
        </authorList>
    </citation>
    <scope>NUCLEOTIDE SEQUENCE [LARGE SCALE GENOMIC DNA]</scope>
    <source>
        <strain evidence="1 2">EAF2021</strain>
    </source>
</reference>
<evidence type="ECO:0000313" key="1">
    <source>
        <dbReference type="EMBL" id="KAK8844208.1"/>
    </source>
</evidence>
<comment type="caution">
    <text evidence="1">The sequence shown here is derived from an EMBL/GenBank/DDBJ whole genome shotgun (WGS) entry which is preliminary data.</text>
</comment>